<evidence type="ECO:0000256" key="3">
    <source>
        <dbReference type="ARBA" id="ARBA00022471"/>
    </source>
</evidence>
<evidence type="ECO:0000313" key="7">
    <source>
        <dbReference type="EMBL" id="KAK7851027.1"/>
    </source>
</evidence>
<evidence type="ECO:0000256" key="1">
    <source>
        <dbReference type="ARBA" id="ARBA00004613"/>
    </source>
</evidence>
<dbReference type="Pfam" id="PF05938">
    <property type="entry name" value="Self-incomp_S1"/>
    <property type="match status" value="1"/>
</dbReference>
<evidence type="ECO:0000256" key="5">
    <source>
        <dbReference type="ARBA" id="ARBA00022729"/>
    </source>
</evidence>
<comment type="similarity">
    <text evidence="2 6">Belongs to the plant self-incompatibility (S1) protein family.</text>
</comment>
<keyword evidence="3 6" id="KW-0713">Self-incompatibility</keyword>
<comment type="subcellular location">
    <subcellularLocation>
        <location evidence="1 6">Secreted</location>
    </subcellularLocation>
</comment>
<dbReference type="PANTHER" id="PTHR31232">
    <property type="match status" value="1"/>
</dbReference>
<comment type="caution">
    <text evidence="7">The sequence shown here is derived from an EMBL/GenBank/DDBJ whole genome shotgun (WGS) entry which is preliminary data.</text>
</comment>
<sequence length="141" mass="16629">MDQMITTQLYCFVFIHLLAFGQSTSLKLTSDIVTSVRIVNHLNKKPLTYHCKSANDDLGLRTLQPNRQWEFHFHPATFETTDFYCYFFHGKLRAAFDVYVEDSRLEANCDGDHCIWTAREDGFYLYNMGTRQNVKMHNWNT</sequence>
<dbReference type="EMBL" id="PKMF04000092">
    <property type="protein sequence ID" value="KAK7851027.1"/>
    <property type="molecule type" value="Genomic_DNA"/>
</dbReference>
<evidence type="ECO:0000256" key="6">
    <source>
        <dbReference type="RuleBase" id="RU367044"/>
    </source>
</evidence>
<protein>
    <recommendedName>
        <fullName evidence="6">S-protein homolog</fullName>
    </recommendedName>
</protein>
<name>A0AAW0LHE2_QUESU</name>
<dbReference type="GO" id="GO:0060320">
    <property type="term" value="P:rejection of self pollen"/>
    <property type="evidence" value="ECO:0007669"/>
    <property type="project" value="UniProtKB-KW"/>
</dbReference>
<feature type="signal peptide" evidence="6">
    <location>
        <begin position="1"/>
        <end position="25"/>
    </location>
</feature>
<feature type="chain" id="PRO_5043104825" description="S-protein homolog" evidence="6">
    <location>
        <begin position="26"/>
        <end position="141"/>
    </location>
</feature>
<accession>A0AAW0LHE2</accession>
<evidence type="ECO:0000313" key="8">
    <source>
        <dbReference type="Proteomes" id="UP000237347"/>
    </source>
</evidence>
<dbReference type="GO" id="GO:0005576">
    <property type="term" value="C:extracellular region"/>
    <property type="evidence" value="ECO:0007669"/>
    <property type="project" value="UniProtKB-SubCell"/>
</dbReference>
<reference evidence="7 8" key="1">
    <citation type="journal article" date="2018" name="Sci. Data">
        <title>The draft genome sequence of cork oak.</title>
        <authorList>
            <person name="Ramos A.M."/>
            <person name="Usie A."/>
            <person name="Barbosa P."/>
            <person name="Barros P.M."/>
            <person name="Capote T."/>
            <person name="Chaves I."/>
            <person name="Simoes F."/>
            <person name="Abreu I."/>
            <person name="Carrasquinho I."/>
            <person name="Faro C."/>
            <person name="Guimaraes J.B."/>
            <person name="Mendonca D."/>
            <person name="Nobrega F."/>
            <person name="Rodrigues L."/>
            <person name="Saibo N.J.M."/>
            <person name="Varela M.C."/>
            <person name="Egas C."/>
            <person name="Matos J."/>
            <person name="Miguel C.M."/>
            <person name="Oliveira M.M."/>
            <person name="Ricardo C.P."/>
            <person name="Goncalves S."/>
        </authorList>
    </citation>
    <scope>NUCLEOTIDE SEQUENCE [LARGE SCALE GENOMIC DNA]</scope>
    <source>
        <strain evidence="8">cv. HL8</strain>
    </source>
</reference>
<organism evidence="7 8">
    <name type="scientific">Quercus suber</name>
    <name type="common">Cork oak</name>
    <dbReference type="NCBI Taxonomy" id="58331"/>
    <lineage>
        <taxon>Eukaryota</taxon>
        <taxon>Viridiplantae</taxon>
        <taxon>Streptophyta</taxon>
        <taxon>Embryophyta</taxon>
        <taxon>Tracheophyta</taxon>
        <taxon>Spermatophyta</taxon>
        <taxon>Magnoliopsida</taxon>
        <taxon>eudicotyledons</taxon>
        <taxon>Gunneridae</taxon>
        <taxon>Pentapetalae</taxon>
        <taxon>rosids</taxon>
        <taxon>fabids</taxon>
        <taxon>Fagales</taxon>
        <taxon>Fagaceae</taxon>
        <taxon>Quercus</taxon>
    </lineage>
</organism>
<evidence type="ECO:0000256" key="2">
    <source>
        <dbReference type="ARBA" id="ARBA00005581"/>
    </source>
</evidence>
<evidence type="ECO:0000256" key="4">
    <source>
        <dbReference type="ARBA" id="ARBA00022525"/>
    </source>
</evidence>
<dbReference type="InterPro" id="IPR010264">
    <property type="entry name" value="Self-incomp_S1"/>
</dbReference>
<dbReference type="AlphaFoldDB" id="A0AAW0LHE2"/>
<dbReference type="PANTHER" id="PTHR31232:SF168">
    <property type="entry name" value="S-PROTEIN HOMOLOG 24-RELATED"/>
    <property type="match status" value="1"/>
</dbReference>
<proteinExistence type="inferred from homology"/>
<gene>
    <name evidence="7" type="primary">SPH2_1</name>
    <name evidence="7" type="ORF">CFP56_043123</name>
</gene>
<keyword evidence="5 6" id="KW-0732">Signal</keyword>
<dbReference type="Proteomes" id="UP000237347">
    <property type="component" value="Unassembled WGS sequence"/>
</dbReference>
<keyword evidence="8" id="KW-1185">Reference proteome</keyword>
<keyword evidence="4 6" id="KW-0964">Secreted</keyword>